<accession>A0ABV1DXG9</accession>
<feature type="domain" description="YdhG-like" evidence="1">
    <location>
        <begin position="23"/>
        <end position="111"/>
    </location>
</feature>
<name>A0ABV1DXG9_9FIRM</name>
<gene>
    <name evidence="2" type="ORF">WMO26_02610</name>
</gene>
<dbReference type="EMBL" id="JBBMFD010000002">
    <property type="protein sequence ID" value="MEQ2439714.1"/>
    <property type="molecule type" value="Genomic_DNA"/>
</dbReference>
<dbReference type="SUPFAM" id="SSF159888">
    <property type="entry name" value="YdhG-like"/>
    <property type="match status" value="1"/>
</dbReference>
<evidence type="ECO:0000313" key="2">
    <source>
        <dbReference type="EMBL" id="MEQ2439714.1"/>
    </source>
</evidence>
<protein>
    <submittedName>
        <fullName evidence="2">Iron chaperone</fullName>
    </submittedName>
</protein>
<dbReference type="InterPro" id="IPR014922">
    <property type="entry name" value="YdhG-like"/>
</dbReference>
<dbReference type="Proteomes" id="UP001489509">
    <property type="component" value="Unassembled WGS sequence"/>
</dbReference>
<proteinExistence type="predicted"/>
<organism evidence="2 3">
    <name type="scientific">Solibaculum intestinale</name>
    <dbReference type="NCBI Taxonomy" id="3133165"/>
    <lineage>
        <taxon>Bacteria</taxon>
        <taxon>Bacillati</taxon>
        <taxon>Bacillota</taxon>
        <taxon>Clostridia</taxon>
        <taxon>Eubacteriales</taxon>
        <taxon>Oscillospiraceae</taxon>
        <taxon>Solibaculum</taxon>
    </lineage>
</organism>
<evidence type="ECO:0000313" key="3">
    <source>
        <dbReference type="Proteomes" id="UP001489509"/>
    </source>
</evidence>
<dbReference type="RefSeq" id="WP_349217976.1">
    <property type="nucleotide sequence ID" value="NZ_JBBMFD010000002.1"/>
</dbReference>
<dbReference type="Pfam" id="PF08818">
    <property type="entry name" value="DUF1801"/>
    <property type="match status" value="1"/>
</dbReference>
<reference evidence="2 3" key="1">
    <citation type="submission" date="2024-03" db="EMBL/GenBank/DDBJ databases">
        <title>Human intestinal bacterial collection.</title>
        <authorList>
            <person name="Pauvert C."/>
            <person name="Hitch T.C.A."/>
            <person name="Clavel T."/>
        </authorList>
    </citation>
    <scope>NUCLEOTIDE SEQUENCE [LARGE SCALE GENOMIC DNA]</scope>
    <source>
        <strain evidence="2 3">CLA-JM-H44</strain>
    </source>
</reference>
<keyword evidence="3" id="KW-1185">Reference proteome</keyword>
<dbReference type="Gene3D" id="3.90.1150.200">
    <property type="match status" value="1"/>
</dbReference>
<evidence type="ECO:0000259" key="1">
    <source>
        <dbReference type="Pfam" id="PF08818"/>
    </source>
</evidence>
<comment type="caution">
    <text evidence="2">The sequence shown here is derived from an EMBL/GenBank/DDBJ whole genome shotgun (WGS) entry which is preliminary data.</text>
</comment>
<sequence>MRTDVFAAFLAQIDNPQNQRRTGEILQWVADTFETLVPCIKWNQPMFTEHGTYIIGFSVSKKHLAVSPEQEGIRRFANEIQRSGYESSKMLFRIGWDRPVNYALLARIIAFNRTAKADCPTFWRKENK</sequence>